<organism evidence="5 6">
    <name type="scientific">Varibaculum cambriense</name>
    <dbReference type="NCBI Taxonomy" id="184870"/>
    <lineage>
        <taxon>Bacteria</taxon>
        <taxon>Bacillati</taxon>
        <taxon>Actinomycetota</taxon>
        <taxon>Actinomycetes</taxon>
        <taxon>Actinomycetales</taxon>
        <taxon>Actinomycetaceae</taxon>
        <taxon>Varibaculum</taxon>
    </lineage>
</organism>
<keyword evidence="3" id="KW-0804">Transcription</keyword>
<dbReference type="EMBL" id="JAKNHJ010000004">
    <property type="protein sequence ID" value="MCG4617359.1"/>
    <property type="molecule type" value="Genomic_DNA"/>
</dbReference>
<protein>
    <submittedName>
        <fullName evidence="5">GntR family transcriptional regulator</fullName>
    </submittedName>
</protein>
<dbReference type="Proteomes" id="UP001200537">
    <property type="component" value="Unassembled WGS sequence"/>
</dbReference>
<dbReference type="SMART" id="SM00345">
    <property type="entry name" value="HTH_GNTR"/>
    <property type="match status" value="1"/>
</dbReference>
<evidence type="ECO:0000259" key="4">
    <source>
        <dbReference type="PROSITE" id="PS50949"/>
    </source>
</evidence>
<dbReference type="InterPro" id="IPR000524">
    <property type="entry name" value="Tscrpt_reg_HTH_GntR"/>
</dbReference>
<sequence length="123" mass="13877">MELNSAIPIWSQLRDEFSRRITSGSWPPGSKIPSVRDLAQTVGANPNTVQRALSELEREGLAVSERTAGRFVTQDQDKIWLTRQKVFLEHTDQYAATMKKAGATLPQTLDLVEKQWKKGKSHD</sequence>
<dbReference type="AlphaFoldDB" id="A0AAJ1BAR9"/>
<dbReference type="PANTHER" id="PTHR38445">
    <property type="entry name" value="HTH-TYPE TRANSCRIPTIONAL REPRESSOR YTRA"/>
    <property type="match status" value="1"/>
</dbReference>
<keyword evidence="1" id="KW-0805">Transcription regulation</keyword>
<evidence type="ECO:0000256" key="3">
    <source>
        <dbReference type="ARBA" id="ARBA00023163"/>
    </source>
</evidence>
<dbReference type="PANTHER" id="PTHR38445:SF6">
    <property type="entry name" value="GNTR-FAMILY TRANSCRIPTIONAL REGULATOR"/>
    <property type="match status" value="1"/>
</dbReference>
<dbReference type="InterPro" id="IPR036388">
    <property type="entry name" value="WH-like_DNA-bd_sf"/>
</dbReference>
<dbReference type="GO" id="GO:0003700">
    <property type="term" value="F:DNA-binding transcription factor activity"/>
    <property type="evidence" value="ECO:0007669"/>
    <property type="project" value="InterPro"/>
</dbReference>
<reference evidence="5" key="1">
    <citation type="submission" date="2022-01" db="EMBL/GenBank/DDBJ databases">
        <title>Collection of gut derived symbiotic bacterial strains cultured from healthy donors.</title>
        <authorList>
            <person name="Lin H."/>
            <person name="Kohout C."/>
            <person name="Waligurski E."/>
            <person name="Pamer E.G."/>
        </authorList>
    </citation>
    <scope>NUCLEOTIDE SEQUENCE</scope>
    <source>
        <strain evidence="5">DFI.7.46</strain>
    </source>
</reference>
<evidence type="ECO:0000256" key="1">
    <source>
        <dbReference type="ARBA" id="ARBA00023015"/>
    </source>
</evidence>
<dbReference type="GO" id="GO:0003677">
    <property type="term" value="F:DNA binding"/>
    <property type="evidence" value="ECO:0007669"/>
    <property type="project" value="UniProtKB-KW"/>
</dbReference>
<dbReference type="PROSITE" id="PS50949">
    <property type="entry name" value="HTH_GNTR"/>
    <property type="match status" value="1"/>
</dbReference>
<proteinExistence type="predicted"/>
<dbReference type="InterPro" id="IPR036390">
    <property type="entry name" value="WH_DNA-bd_sf"/>
</dbReference>
<dbReference type="Gene3D" id="1.10.10.10">
    <property type="entry name" value="Winged helix-like DNA-binding domain superfamily/Winged helix DNA-binding domain"/>
    <property type="match status" value="1"/>
</dbReference>
<gene>
    <name evidence="5" type="ORF">L0M99_02440</name>
</gene>
<dbReference type="RefSeq" id="WP_238127611.1">
    <property type="nucleotide sequence ID" value="NZ_CBCTPO010000006.1"/>
</dbReference>
<feature type="domain" description="HTH gntR-type" evidence="4">
    <location>
        <begin position="7"/>
        <end position="75"/>
    </location>
</feature>
<evidence type="ECO:0000313" key="6">
    <source>
        <dbReference type="Proteomes" id="UP001200537"/>
    </source>
</evidence>
<dbReference type="Pfam" id="PF00392">
    <property type="entry name" value="GntR"/>
    <property type="match status" value="1"/>
</dbReference>
<comment type="caution">
    <text evidence="5">The sequence shown here is derived from an EMBL/GenBank/DDBJ whole genome shotgun (WGS) entry which is preliminary data.</text>
</comment>
<accession>A0AAJ1BAR9</accession>
<dbReference type="SUPFAM" id="SSF46785">
    <property type="entry name" value="Winged helix' DNA-binding domain"/>
    <property type="match status" value="1"/>
</dbReference>
<dbReference type="CDD" id="cd07377">
    <property type="entry name" value="WHTH_GntR"/>
    <property type="match status" value="1"/>
</dbReference>
<evidence type="ECO:0000256" key="2">
    <source>
        <dbReference type="ARBA" id="ARBA00023125"/>
    </source>
</evidence>
<name>A0AAJ1BAR9_9ACTO</name>
<evidence type="ECO:0000313" key="5">
    <source>
        <dbReference type="EMBL" id="MCG4617359.1"/>
    </source>
</evidence>
<keyword evidence="2" id="KW-0238">DNA-binding</keyword>